<feature type="domain" description="Glycerol-3-phosphate dehydrogenase NAD-dependent N-terminal" evidence="19">
    <location>
        <begin position="7"/>
        <end position="161"/>
    </location>
</feature>
<keyword evidence="2 13" id="KW-0444">Lipid biosynthesis</keyword>
<sequence>MKGAVMKVAVIGAGSWGTALANVLATAGHDAVLWARKEEVCAGINDNHRNPRYLTDAVLGGNVSATSSHERALAEAQAVVVVTPSSILRQAARDIAPFIGPDTPIAICSKGVEAETGFLPVEIFEEELGGRDRIAALTGPNHAEEVVKGIASGTVIASSGADTALFFQDLFATETFRTYVSDDIVGAEVCAAFKNVIAIAVGAAYGFGMGDNTAALIMTRGLAEMSRLVEACGGSAMTCLGLAGVGDLIATCTSEHSRNRTFGYRMAQGTTLEQYKAETHMVVEGALACKTLGALADAREVELPITSMVRSVLWEGVDPKVAAAALFDRSLKPEFY</sequence>
<feature type="binding site" evidence="13">
    <location>
        <position position="143"/>
    </location>
    <ligand>
        <name>NADPH</name>
        <dbReference type="ChEBI" id="CHEBI:57783"/>
    </ligand>
</feature>
<dbReference type="GO" id="GO:0005829">
    <property type="term" value="C:cytosol"/>
    <property type="evidence" value="ECO:0007669"/>
    <property type="project" value="TreeGrafter"/>
</dbReference>
<reference evidence="22" key="1">
    <citation type="submission" date="2018-05" db="EMBL/GenBank/DDBJ databases">
        <title>Genome Sequencing of selected type strains of the family Eggerthellaceae.</title>
        <authorList>
            <person name="Danylec N."/>
            <person name="Stoll D.A."/>
            <person name="Doetsch A."/>
            <person name="Huch M."/>
        </authorList>
    </citation>
    <scope>NUCLEOTIDE SEQUENCE [LARGE SCALE GENOMIC DNA]</scope>
    <source>
        <strain evidence="22">DSM 17537</strain>
    </source>
</reference>
<evidence type="ECO:0000256" key="6">
    <source>
        <dbReference type="ARBA" id="ARBA00023098"/>
    </source>
</evidence>
<feature type="chain" id="PRO_5018263164" description="Glycerol-3-phosphate dehydrogenase [NAD(P)+]" evidence="18">
    <location>
        <begin position="22"/>
        <end position="336"/>
    </location>
</feature>
<keyword evidence="6 13" id="KW-0443">Lipid metabolism</keyword>
<comment type="similarity">
    <text evidence="1 13 17">Belongs to the NAD-dependent glycerol-3-phosphate dehydrogenase family.</text>
</comment>
<feature type="binding site" evidence="13">
    <location>
        <position position="284"/>
    </location>
    <ligand>
        <name>NADPH</name>
        <dbReference type="ChEBI" id="CHEBI:57783"/>
    </ligand>
</feature>
<dbReference type="NCBIfam" id="NF000940">
    <property type="entry name" value="PRK00094.1-2"/>
    <property type="match status" value="1"/>
</dbReference>
<keyword evidence="13" id="KW-0963">Cytoplasm</keyword>
<dbReference type="PANTHER" id="PTHR11728">
    <property type="entry name" value="GLYCEROL-3-PHOSPHATE DEHYDROGENASE"/>
    <property type="match status" value="1"/>
</dbReference>
<feature type="binding site" evidence="15">
    <location>
        <position position="110"/>
    </location>
    <ligand>
        <name>substrate</name>
    </ligand>
</feature>
<evidence type="ECO:0000256" key="8">
    <source>
        <dbReference type="ARBA" id="ARBA00023264"/>
    </source>
</evidence>
<feature type="binding site" evidence="13">
    <location>
        <position position="282"/>
    </location>
    <ligand>
        <name>NADPH</name>
        <dbReference type="ChEBI" id="CHEBI:57783"/>
    </ligand>
</feature>
<evidence type="ECO:0000256" key="16">
    <source>
        <dbReference type="PIRSR" id="PIRSR000114-3"/>
    </source>
</evidence>
<keyword evidence="3 13" id="KW-0521">NADP</keyword>
<comment type="caution">
    <text evidence="13">Lacks conserved residue(s) required for the propagation of feature annotation.</text>
</comment>
<evidence type="ECO:0000256" key="13">
    <source>
        <dbReference type="HAMAP-Rule" id="MF_00394"/>
    </source>
</evidence>
<comment type="caution">
    <text evidence="21">The sequence shown here is derived from an EMBL/GenBank/DDBJ whole genome shotgun (WGS) entry which is preliminary data.</text>
</comment>
<dbReference type="EMBL" id="QICB01000001">
    <property type="protein sequence ID" value="RNL21760.1"/>
    <property type="molecule type" value="Genomic_DNA"/>
</dbReference>
<comment type="catalytic activity">
    <reaction evidence="9">
        <text>sn-glycerol 3-phosphate + NADP(+) = dihydroxyacetone phosphate + NADPH + H(+)</text>
        <dbReference type="Rhea" id="RHEA:11096"/>
        <dbReference type="ChEBI" id="CHEBI:15378"/>
        <dbReference type="ChEBI" id="CHEBI:57597"/>
        <dbReference type="ChEBI" id="CHEBI:57642"/>
        <dbReference type="ChEBI" id="CHEBI:57783"/>
        <dbReference type="ChEBI" id="CHEBI:58349"/>
        <dbReference type="EC" id="1.1.1.94"/>
    </reaction>
    <physiologicalReaction direction="right-to-left" evidence="9">
        <dbReference type="Rhea" id="RHEA:11098"/>
    </physiologicalReaction>
</comment>
<evidence type="ECO:0000256" key="15">
    <source>
        <dbReference type="PIRSR" id="PIRSR000114-2"/>
    </source>
</evidence>
<dbReference type="Pfam" id="PF01210">
    <property type="entry name" value="NAD_Gly3P_dh_N"/>
    <property type="match status" value="1"/>
</dbReference>
<dbReference type="FunFam" id="1.10.1040.10:FF:000001">
    <property type="entry name" value="Glycerol-3-phosphate dehydrogenase [NAD(P)+]"/>
    <property type="match status" value="1"/>
</dbReference>
<keyword evidence="13" id="KW-0547">Nucleotide-binding</keyword>
<feature type="binding site" evidence="16">
    <location>
        <position position="258"/>
    </location>
    <ligand>
        <name>NAD(+)</name>
        <dbReference type="ChEBI" id="CHEBI:57540"/>
    </ligand>
</feature>
<evidence type="ECO:0000313" key="21">
    <source>
        <dbReference type="EMBL" id="RNL21760.1"/>
    </source>
</evidence>
<dbReference type="OrthoDB" id="9812273at2"/>
<keyword evidence="22" id="KW-1185">Reference proteome</keyword>
<gene>
    <name evidence="13" type="primary">gpsA</name>
    <name evidence="21" type="ORF">DMP07_01345</name>
</gene>
<evidence type="ECO:0000313" key="22">
    <source>
        <dbReference type="Proteomes" id="UP000267368"/>
    </source>
</evidence>
<accession>A0A3N0AIW7</accession>
<feature type="signal peptide" evidence="18">
    <location>
        <begin position="1"/>
        <end position="21"/>
    </location>
</feature>
<dbReference type="GO" id="GO:0008654">
    <property type="term" value="P:phospholipid biosynthetic process"/>
    <property type="evidence" value="ECO:0007669"/>
    <property type="project" value="UniProtKB-KW"/>
</dbReference>
<comment type="subcellular location">
    <subcellularLocation>
        <location evidence="13">Cytoplasm</location>
    </subcellularLocation>
</comment>
<evidence type="ECO:0000256" key="2">
    <source>
        <dbReference type="ARBA" id="ARBA00022516"/>
    </source>
</evidence>
<evidence type="ECO:0000256" key="3">
    <source>
        <dbReference type="ARBA" id="ARBA00022857"/>
    </source>
</evidence>
<feature type="binding site" evidence="13">
    <location>
        <position position="37"/>
    </location>
    <ligand>
        <name>NADPH</name>
        <dbReference type="ChEBI" id="CHEBI:57783"/>
    </ligand>
</feature>
<dbReference type="GO" id="GO:0051287">
    <property type="term" value="F:NAD binding"/>
    <property type="evidence" value="ECO:0007669"/>
    <property type="project" value="InterPro"/>
</dbReference>
<dbReference type="InterPro" id="IPR006109">
    <property type="entry name" value="G3P_DH_NAD-dep_C"/>
</dbReference>
<comment type="catalytic activity">
    <reaction evidence="13">
        <text>sn-glycerol 3-phosphate + NAD(+) = dihydroxyacetone phosphate + NADH + H(+)</text>
        <dbReference type="Rhea" id="RHEA:11092"/>
        <dbReference type="ChEBI" id="CHEBI:15378"/>
        <dbReference type="ChEBI" id="CHEBI:57540"/>
        <dbReference type="ChEBI" id="CHEBI:57597"/>
        <dbReference type="ChEBI" id="CHEBI:57642"/>
        <dbReference type="ChEBI" id="CHEBI:57945"/>
        <dbReference type="EC" id="1.1.1.94"/>
    </reaction>
</comment>
<feature type="domain" description="Glycerol-3-phosphate dehydrogenase NAD-dependent C-terminal" evidence="20">
    <location>
        <begin position="183"/>
        <end position="322"/>
    </location>
</feature>
<dbReference type="FunFam" id="3.40.50.720:FF:000019">
    <property type="entry name" value="Glycerol-3-phosphate dehydrogenase [NAD(P)+]"/>
    <property type="match status" value="1"/>
</dbReference>
<feature type="binding site" evidence="13">
    <location>
        <position position="110"/>
    </location>
    <ligand>
        <name>NADPH</name>
        <dbReference type="ChEBI" id="CHEBI:57783"/>
    </ligand>
</feature>
<dbReference type="GO" id="GO:0046168">
    <property type="term" value="P:glycerol-3-phosphate catabolic process"/>
    <property type="evidence" value="ECO:0007669"/>
    <property type="project" value="InterPro"/>
</dbReference>
<feature type="binding site" evidence="16">
    <location>
        <begin position="12"/>
        <end position="17"/>
    </location>
    <ligand>
        <name>NAD(+)</name>
        <dbReference type="ChEBI" id="CHEBI:57540"/>
    </ligand>
</feature>
<feature type="binding site" evidence="13">
    <location>
        <position position="16"/>
    </location>
    <ligand>
        <name>NADPH</name>
        <dbReference type="ChEBI" id="CHEBI:57783"/>
    </ligand>
</feature>
<evidence type="ECO:0000256" key="7">
    <source>
        <dbReference type="ARBA" id="ARBA00023209"/>
    </source>
</evidence>
<organism evidence="21 22">
    <name type="scientific">Slackia faecicanis</name>
    <dbReference type="NCBI Taxonomy" id="255723"/>
    <lineage>
        <taxon>Bacteria</taxon>
        <taxon>Bacillati</taxon>
        <taxon>Actinomycetota</taxon>
        <taxon>Coriobacteriia</taxon>
        <taxon>Eggerthellales</taxon>
        <taxon>Eggerthellaceae</taxon>
        <taxon>Slackia</taxon>
    </lineage>
</organism>
<evidence type="ECO:0000256" key="10">
    <source>
        <dbReference type="ARBA" id="ARBA00066687"/>
    </source>
</evidence>
<dbReference type="Proteomes" id="UP000267368">
    <property type="component" value="Unassembled WGS sequence"/>
</dbReference>
<dbReference type="PROSITE" id="PS00957">
    <property type="entry name" value="NAD_G3PDH"/>
    <property type="match status" value="1"/>
</dbReference>
<dbReference type="GO" id="GO:0141153">
    <property type="term" value="F:glycerol-3-phosphate dehydrogenase (NADP+) activity"/>
    <property type="evidence" value="ECO:0007669"/>
    <property type="project" value="RHEA"/>
</dbReference>
<feature type="binding site" evidence="13">
    <location>
        <position position="259"/>
    </location>
    <ligand>
        <name>sn-glycerol 3-phosphate</name>
        <dbReference type="ChEBI" id="CHEBI:57597"/>
    </ligand>
</feature>
<evidence type="ECO:0000256" key="11">
    <source>
        <dbReference type="ARBA" id="ARBA00069372"/>
    </source>
</evidence>
<evidence type="ECO:0000256" key="18">
    <source>
        <dbReference type="SAM" id="SignalP"/>
    </source>
</evidence>
<dbReference type="GO" id="GO:0005975">
    <property type="term" value="P:carbohydrate metabolic process"/>
    <property type="evidence" value="ECO:0007669"/>
    <property type="project" value="InterPro"/>
</dbReference>
<feature type="binding site" evidence="13">
    <location>
        <position position="258"/>
    </location>
    <ligand>
        <name>NADPH</name>
        <dbReference type="ChEBI" id="CHEBI:57783"/>
    </ligand>
</feature>
<keyword evidence="4 13" id="KW-0560">Oxidoreductase</keyword>
<name>A0A3N0AIW7_9ACTN</name>
<dbReference type="GO" id="GO:0006650">
    <property type="term" value="P:glycerophospholipid metabolic process"/>
    <property type="evidence" value="ECO:0007669"/>
    <property type="project" value="UniProtKB-UniRule"/>
</dbReference>
<dbReference type="UniPathway" id="UPA00940"/>
<dbReference type="InterPro" id="IPR006168">
    <property type="entry name" value="G3P_DH_NAD-dep"/>
</dbReference>
<evidence type="ECO:0000256" key="1">
    <source>
        <dbReference type="ARBA" id="ARBA00011009"/>
    </source>
</evidence>
<feature type="binding site" evidence="13">
    <location>
        <position position="36"/>
    </location>
    <ligand>
        <name>NADPH</name>
        <dbReference type="ChEBI" id="CHEBI:57783"/>
    </ligand>
</feature>
<comment type="pathway">
    <text evidence="13">Membrane lipid metabolism; glycerophospholipid metabolism.</text>
</comment>
<dbReference type="PRINTS" id="PR00077">
    <property type="entry name" value="GPDHDRGNASE"/>
</dbReference>
<evidence type="ECO:0000256" key="5">
    <source>
        <dbReference type="ARBA" id="ARBA00023027"/>
    </source>
</evidence>
<dbReference type="InterPro" id="IPR008927">
    <property type="entry name" value="6-PGluconate_DH-like_C_sf"/>
</dbReference>
<keyword evidence="8 13" id="KW-1208">Phospholipid metabolism</keyword>
<dbReference type="Pfam" id="PF07479">
    <property type="entry name" value="NAD_Gly3P_dh_C"/>
    <property type="match status" value="1"/>
</dbReference>
<evidence type="ECO:0000259" key="20">
    <source>
        <dbReference type="Pfam" id="PF07479"/>
    </source>
</evidence>
<evidence type="ECO:0000256" key="12">
    <source>
        <dbReference type="ARBA" id="ARBA00080511"/>
    </source>
</evidence>
<feature type="binding site" evidence="13">
    <location>
        <position position="257"/>
    </location>
    <ligand>
        <name>sn-glycerol 3-phosphate</name>
        <dbReference type="ChEBI" id="CHEBI:57597"/>
    </ligand>
</feature>
<keyword evidence="7 13" id="KW-0594">Phospholipid biosynthesis</keyword>
<dbReference type="InterPro" id="IPR036291">
    <property type="entry name" value="NAD(P)-bd_dom_sf"/>
</dbReference>
<feature type="binding site" evidence="13">
    <location>
        <position position="15"/>
    </location>
    <ligand>
        <name>NADPH</name>
        <dbReference type="ChEBI" id="CHEBI:57783"/>
    </ligand>
</feature>
<dbReference type="PANTHER" id="PTHR11728:SF1">
    <property type="entry name" value="GLYCEROL-3-PHOSPHATE DEHYDROGENASE [NAD(+)] 2, CHLOROPLASTIC"/>
    <property type="match status" value="1"/>
</dbReference>
<dbReference type="Gene3D" id="3.40.50.720">
    <property type="entry name" value="NAD(P)-binding Rossmann-like Domain"/>
    <property type="match status" value="1"/>
</dbReference>
<evidence type="ECO:0000256" key="4">
    <source>
        <dbReference type="ARBA" id="ARBA00023002"/>
    </source>
</evidence>
<keyword evidence="5 13" id="KW-0520">NAD</keyword>
<dbReference type="Gene3D" id="1.10.1040.10">
    <property type="entry name" value="N-(1-d-carboxylethyl)-l-norvaline Dehydrogenase, domain 2"/>
    <property type="match status" value="1"/>
</dbReference>
<feature type="binding site" evidence="13">
    <location>
        <position position="258"/>
    </location>
    <ligand>
        <name>sn-glycerol 3-phosphate</name>
        <dbReference type="ChEBI" id="CHEBI:57597"/>
    </ligand>
</feature>
<proteinExistence type="inferred from homology"/>
<evidence type="ECO:0000259" key="19">
    <source>
        <dbReference type="Pfam" id="PF01210"/>
    </source>
</evidence>
<dbReference type="HAMAP" id="MF_00394">
    <property type="entry name" value="NAD_Glyc3P_dehydrog"/>
    <property type="match status" value="1"/>
</dbReference>
<dbReference type="SUPFAM" id="SSF51735">
    <property type="entry name" value="NAD(P)-binding Rossmann-fold domains"/>
    <property type="match status" value="1"/>
</dbReference>
<feature type="binding site" evidence="13">
    <location>
        <position position="247"/>
    </location>
    <ligand>
        <name>sn-glycerol 3-phosphate</name>
        <dbReference type="ChEBI" id="CHEBI:57597"/>
    </ligand>
</feature>
<dbReference type="GO" id="GO:0141152">
    <property type="term" value="F:glycerol-3-phosphate dehydrogenase (NAD+) activity"/>
    <property type="evidence" value="ECO:0007669"/>
    <property type="project" value="RHEA"/>
</dbReference>
<evidence type="ECO:0000256" key="9">
    <source>
        <dbReference type="ARBA" id="ARBA00052716"/>
    </source>
</evidence>
<feature type="active site" description="Proton acceptor" evidence="13 14">
    <location>
        <position position="194"/>
    </location>
</feature>
<dbReference type="PIRSF" id="PIRSF000114">
    <property type="entry name" value="Glycerol-3-P_dh"/>
    <property type="match status" value="1"/>
</dbReference>
<dbReference type="InterPro" id="IPR013328">
    <property type="entry name" value="6PGD_dom2"/>
</dbReference>
<feature type="binding site" evidence="13">
    <location>
        <position position="110"/>
    </location>
    <ligand>
        <name>sn-glycerol 3-phosphate</name>
        <dbReference type="ChEBI" id="CHEBI:57597"/>
    </ligand>
</feature>
<dbReference type="EC" id="1.1.1.94" evidence="10 13"/>
<feature type="binding site" evidence="15">
    <location>
        <begin position="258"/>
        <end position="259"/>
    </location>
    <ligand>
        <name>substrate</name>
    </ligand>
</feature>
<protein>
    <recommendedName>
        <fullName evidence="11 13">Glycerol-3-phosphate dehydrogenase [NAD(P)+]</fullName>
        <ecNumber evidence="10 13">1.1.1.94</ecNumber>
    </recommendedName>
    <alternativeName>
        <fullName evidence="13">NAD(P)(+)-dependent glycerol-3-phosphate dehydrogenase</fullName>
    </alternativeName>
    <alternativeName>
        <fullName evidence="12 13">NAD(P)H-dependent dihydroxyacetone-phosphate reductase</fullName>
    </alternativeName>
</protein>
<dbReference type="AlphaFoldDB" id="A0A3N0AIW7"/>
<feature type="binding site" evidence="13">
    <location>
        <position position="53"/>
    </location>
    <ligand>
        <name>NADPH</name>
        <dbReference type="ChEBI" id="CHEBI:57783"/>
    </ligand>
</feature>
<keyword evidence="18" id="KW-0732">Signal</keyword>
<dbReference type="GO" id="GO:0046167">
    <property type="term" value="P:glycerol-3-phosphate biosynthetic process"/>
    <property type="evidence" value="ECO:0007669"/>
    <property type="project" value="UniProtKB-UniRule"/>
</dbReference>
<dbReference type="NCBIfam" id="NF000942">
    <property type="entry name" value="PRK00094.1-4"/>
    <property type="match status" value="1"/>
</dbReference>
<comment type="function">
    <text evidence="13">Catalyzes the reduction of the glycolytic intermediate dihydroxyacetone phosphate (DHAP) to sn-glycerol 3-phosphate (G3P), the key precursor for phospholipid synthesis.</text>
</comment>
<feature type="binding site" evidence="16">
    <location>
        <position position="143"/>
    </location>
    <ligand>
        <name>NAD(+)</name>
        <dbReference type="ChEBI" id="CHEBI:57540"/>
    </ligand>
</feature>
<dbReference type="SUPFAM" id="SSF48179">
    <property type="entry name" value="6-phosphogluconate dehydrogenase C-terminal domain-like"/>
    <property type="match status" value="1"/>
</dbReference>
<feature type="binding site" evidence="13">
    <location>
        <position position="139"/>
    </location>
    <ligand>
        <name>sn-glycerol 3-phosphate</name>
        <dbReference type="ChEBI" id="CHEBI:57597"/>
    </ligand>
</feature>
<evidence type="ECO:0000256" key="14">
    <source>
        <dbReference type="PIRSR" id="PIRSR000114-1"/>
    </source>
</evidence>
<dbReference type="InterPro" id="IPR011128">
    <property type="entry name" value="G3P_DH_NAD-dep_N"/>
</dbReference>
<feature type="binding site" evidence="13">
    <location>
        <position position="194"/>
    </location>
    <ligand>
        <name>sn-glycerol 3-phosphate</name>
        <dbReference type="ChEBI" id="CHEBI:57597"/>
    </ligand>
</feature>
<evidence type="ECO:0000256" key="17">
    <source>
        <dbReference type="RuleBase" id="RU000437"/>
    </source>
</evidence>